<dbReference type="PANTHER" id="PTHR22642">
    <property type="entry name" value="IMIDAZOLONEPROPIONASE"/>
    <property type="match status" value="1"/>
</dbReference>
<comment type="caution">
    <text evidence="3">The sequence shown here is derived from an EMBL/GenBank/DDBJ whole genome shotgun (WGS) entry which is preliminary data.</text>
</comment>
<evidence type="ECO:0000313" key="3">
    <source>
        <dbReference type="EMBL" id="RED16854.1"/>
    </source>
</evidence>
<protein>
    <recommendedName>
        <fullName evidence="2">Amidohydrolase 3 domain-containing protein</fullName>
    </recommendedName>
</protein>
<dbReference type="PANTHER" id="PTHR22642:SF2">
    <property type="entry name" value="PROTEIN LONG AFTER FAR-RED 3"/>
    <property type="match status" value="1"/>
</dbReference>
<dbReference type="RefSeq" id="WP_162843454.1">
    <property type="nucleotide sequence ID" value="NZ_QRDP01000004.1"/>
</dbReference>
<gene>
    <name evidence="3" type="ORF">DFR46_1886</name>
</gene>
<dbReference type="Gene3D" id="3.20.20.140">
    <property type="entry name" value="Metal-dependent hydrolases"/>
    <property type="match status" value="1"/>
</dbReference>
<name>A0A3D9FGB0_9SPHN</name>
<dbReference type="AlphaFoldDB" id="A0A3D9FGB0"/>
<reference evidence="3 4" key="1">
    <citation type="submission" date="2018-07" db="EMBL/GenBank/DDBJ databases">
        <title>Genomic Encyclopedia of Type Strains, Phase IV (KMG-IV): sequencing the most valuable type-strain genomes for metagenomic binning, comparative biology and taxonomic classification.</title>
        <authorList>
            <person name="Goeker M."/>
        </authorList>
    </citation>
    <scope>NUCLEOTIDE SEQUENCE [LARGE SCALE GENOMIC DNA]</scope>
    <source>
        <strain evidence="3 4">DSM 26725</strain>
    </source>
</reference>
<evidence type="ECO:0000313" key="4">
    <source>
        <dbReference type="Proteomes" id="UP000256310"/>
    </source>
</evidence>
<keyword evidence="1" id="KW-0732">Signal</keyword>
<dbReference type="InterPro" id="IPR032466">
    <property type="entry name" value="Metal_Hydrolase"/>
</dbReference>
<feature type="chain" id="PRO_5017651680" description="Amidohydrolase 3 domain-containing protein" evidence="1">
    <location>
        <begin position="23"/>
        <end position="579"/>
    </location>
</feature>
<dbReference type="SUPFAM" id="SSF51556">
    <property type="entry name" value="Metallo-dependent hydrolases"/>
    <property type="match status" value="1"/>
</dbReference>
<dbReference type="InterPro" id="IPR013108">
    <property type="entry name" value="Amidohydro_3"/>
</dbReference>
<sequence length="579" mass="62078">MNRFLSLLIALALAGWPSLAAAQDRQVATGADTIIYPATVVTMDESRPTAGAVAVHQGMISAVGALDELIGALPAATVDSRFADRVIAPGFIDPHIHMALSSIQYAMPLTPPWAMAGPDGMIEGLATREAFFERLRAIEADAPPGEPLIVYGFHDLVHGDLDRHDLDAVTTDRPLLVWHYSSHDFYLNTPALDWAGIDASLHDRFEGVPLGEDGLPMGRVFEDALAVLLQSVAPLIMAPDVLESGLENFSGLLRQGGVTTVADLGYGIFSYPLEDANIASNWVSPEHSGYRVYLVPEYRALERRFGENRVQAVRDMVSGVLPTPAPVLPQVKFFTDAAFYSQTMRISEPGYLAGQSEGSQGLWVIEPDALVDTIRPYWDAGFGVRIHSNGDAAQEATLDALAALRADDTDRRFVFEHAGLFSPEQAARAATLNAAISAASHYVYYLGEAYQAPLGDPRGDWILPLNSLSDAGVPVTLHSDAPLAPPLPLRAASIHMTRATREGGALTPDERLSAVEALEAITIDAAYALGLEGEIGSITIGKRADFTVLNANPLETPGENWGEIGIWGVVLAGEPRPLP</sequence>
<keyword evidence="4" id="KW-1185">Reference proteome</keyword>
<dbReference type="EMBL" id="QRDP01000004">
    <property type="protein sequence ID" value="RED16854.1"/>
    <property type="molecule type" value="Genomic_DNA"/>
</dbReference>
<accession>A0A3D9FGB0</accession>
<dbReference type="InterPro" id="IPR011059">
    <property type="entry name" value="Metal-dep_hydrolase_composite"/>
</dbReference>
<feature type="signal peptide" evidence="1">
    <location>
        <begin position="1"/>
        <end position="22"/>
    </location>
</feature>
<evidence type="ECO:0000259" key="2">
    <source>
        <dbReference type="Pfam" id="PF07969"/>
    </source>
</evidence>
<dbReference type="Gene3D" id="3.10.310.70">
    <property type="match status" value="1"/>
</dbReference>
<dbReference type="Proteomes" id="UP000256310">
    <property type="component" value="Unassembled WGS sequence"/>
</dbReference>
<organism evidence="3 4">
    <name type="scientific">Parasphingopyxis lamellibrachiae</name>
    <dbReference type="NCBI Taxonomy" id="680125"/>
    <lineage>
        <taxon>Bacteria</taxon>
        <taxon>Pseudomonadati</taxon>
        <taxon>Pseudomonadota</taxon>
        <taxon>Alphaproteobacteria</taxon>
        <taxon>Sphingomonadales</taxon>
        <taxon>Sphingomonadaceae</taxon>
        <taxon>Parasphingopyxis</taxon>
    </lineage>
</organism>
<dbReference type="GO" id="GO:0016810">
    <property type="term" value="F:hydrolase activity, acting on carbon-nitrogen (but not peptide) bonds"/>
    <property type="evidence" value="ECO:0007669"/>
    <property type="project" value="InterPro"/>
</dbReference>
<evidence type="ECO:0000256" key="1">
    <source>
        <dbReference type="SAM" id="SignalP"/>
    </source>
</evidence>
<dbReference type="SUPFAM" id="SSF51338">
    <property type="entry name" value="Composite domain of metallo-dependent hydrolases"/>
    <property type="match status" value="1"/>
</dbReference>
<dbReference type="Pfam" id="PF07969">
    <property type="entry name" value="Amidohydro_3"/>
    <property type="match status" value="1"/>
</dbReference>
<dbReference type="Gene3D" id="2.30.40.10">
    <property type="entry name" value="Urease, subunit C, domain 1"/>
    <property type="match status" value="1"/>
</dbReference>
<proteinExistence type="predicted"/>
<feature type="domain" description="Amidohydrolase 3" evidence="2">
    <location>
        <begin position="84"/>
        <end position="575"/>
    </location>
</feature>